<dbReference type="AlphaFoldDB" id="A0AAW9Q6P9"/>
<reference evidence="1" key="1">
    <citation type="submission" date="2024-01" db="EMBL/GenBank/DDBJ databases">
        <title>Bank of Algae and Cyanobacteria of the Azores (BACA) strain genomes.</title>
        <authorList>
            <person name="Luz R."/>
            <person name="Cordeiro R."/>
            <person name="Fonseca A."/>
            <person name="Goncalves V."/>
        </authorList>
    </citation>
    <scope>NUCLEOTIDE SEQUENCE</scope>
    <source>
        <strain evidence="1">BACA0141</strain>
    </source>
</reference>
<proteinExistence type="predicted"/>
<protein>
    <submittedName>
        <fullName evidence="1">Uncharacterized protein</fullName>
    </submittedName>
</protein>
<gene>
    <name evidence="1" type="ORF">V2H45_20630</name>
</gene>
<evidence type="ECO:0000313" key="2">
    <source>
        <dbReference type="Proteomes" id="UP001333818"/>
    </source>
</evidence>
<dbReference type="RefSeq" id="WP_330485592.1">
    <property type="nucleotide sequence ID" value="NZ_JAZBJZ010000115.1"/>
</dbReference>
<name>A0AAW9Q6P9_9CYAN</name>
<dbReference type="EMBL" id="JAZBJZ010000115">
    <property type="protein sequence ID" value="MEE3719155.1"/>
    <property type="molecule type" value="Genomic_DNA"/>
</dbReference>
<sequence>MNPVAEILLEQVTCAQEIGKQILAISGLDSDGVAYAFATPDTLVIDCKDYATAWQFDEEQYKLQAAIAGIKSSIQTILIEKTGKPMYCW</sequence>
<comment type="caution">
    <text evidence="1">The sequence shown here is derived from an EMBL/GenBank/DDBJ whole genome shotgun (WGS) entry which is preliminary data.</text>
</comment>
<accession>A0AAW9Q6P9</accession>
<keyword evidence="2" id="KW-1185">Reference proteome</keyword>
<organism evidence="1 2">
    <name type="scientific">Tumidithrix elongata BACA0141</name>
    <dbReference type="NCBI Taxonomy" id="2716417"/>
    <lineage>
        <taxon>Bacteria</taxon>
        <taxon>Bacillati</taxon>
        <taxon>Cyanobacteriota</taxon>
        <taxon>Cyanophyceae</taxon>
        <taxon>Pseudanabaenales</taxon>
        <taxon>Pseudanabaenaceae</taxon>
        <taxon>Tumidithrix</taxon>
        <taxon>Tumidithrix elongata</taxon>
    </lineage>
</organism>
<evidence type="ECO:0000313" key="1">
    <source>
        <dbReference type="EMBL" id="MEE3719155.1"/>
    </source>
</evidence>
<dbReference type="Proteomes" id="UP001333818">
    <property type="component" value="Unassembled WGS sequence"/>
</dbReference>